<reference evidence="5" key="1">
    <citation type="journal article" date="2006" name="Science">
        <title>Phytophthora genome sequences uncover evolutionary origins and mechanisms of pathogenesis.</title>
        <authorList>
            <person name="Tyler B.M."/>
            <person name="Tripathy S."/>
            <person name="Zhang X."/>
            <person name="Dehal P."/>
            <person name="Jiang R.H."/>
            <person name="Aerts A."/>
            <person name="Arredondo F.D."/>
            <person name="Baxter L."/>
            <person name="Bensasson D."/>
            <person name="Beynon J.L."/>
            <person name="Chapman J."/>
            <person name="Damasceno C.M."/>
            <person name="Dorrance A.E."/>
            <person name="Dou D."/>
            <person name="Dickerman A.W."/>
            <person name="Dubchak I.L."/>
            <person name="Garbelotto M."/>
            <person name="Gijzen M."/>
            <person name="Gordon S.G."/>
            <person name="Govers F."/>
            <person name="Grunwald N.J."/>
            <person name="Huang W."/>
            <person name="Ivors K.L."/>
            <person name="Jones R.W."/>
            <person name="Kamoun S."/>
            <person name="Krampis K."/>
            <person name="Lamour K.H."/>
            <person name="Lee M.K."/>
            <person name="McDonald W.H."/>
            <person name="Medina M."/>
            <person name="Meijer H.J."/>
            <person name="Nordberg E.K."/>
            <person name="Maclean D.J."/>
            <person name="Ospina-Giraldo M.D."/>
            <person name="Morris P.F."/>
            <person name="Phuntumart V."/>
            <person name="Putnam N.H."/>
            <person name="Rash S."/>
            <person name="Rose J.K."/>
            <person name="Sakihama Y."/>
            <person name="Salamov A.A."/>
            <person name="Savidor A."/>
            <person name="Scheuring C.F."/>
            <person name="Smith B.M."/>
            <person name="Sobral B.W."/>
            <person name="Terry A."/>
            <person name="Torto-Alalibo T.A."/>
            <person name="Win J."/>
            <person name="Xu Z."/>
            <person name="Zhang H."/>
            <person name="Grigoriev I.V."/>
            <person name="Rokhsar D.S."/>
            <person name="Boore J.L."/>
        </authorList>
    </citation>
    <scope>NUCLEOTIDE SEQUENCE [LARGE SCALE GENOMIC DNA]</scope>
    <source>
        <strain evidence="5">Pr102</strain>
    </source>
</reference>
<evidence type="ECO:0000256" key="3">
    <source>
        <dbReference type="ARBA" id="ARBA00022679"/>
    </source>
</evidence>
<dbReference type="GO" id="GO:0008168">
    <property type="term" value="F:methyltransferase activity"/>
    <property type="evidence" value="ECO:0007669"/>
    <property type="project" value="UniProtKB-KW"/>
</dbReference>
<evidence type="ECO:0000313" key="5">
    <source>
        <dbReference type="Proteomes" id="UP000005238"/>
    </source>
</evidence>
<dbReference type="Pfam" id="PF04072">
    <property type="entry name" value="LCM"/>
    <property type="match status" value="1"/>
</dbReference>
<evidence type="ECO:0000256" key="1">
    <source>
        <dbReference type="ARBA" id="ARBA00008138"/>
    </source>
</evidence>
<dbReference type="EMBL" id="DS566066">
    <property type="status" value="NOT_ANNOTATED_CDS"/>
    <property type="molecule type" value="Genomic_DNA"/>
</dbReference>
<dbReference type="Proteomes" id="UP000005238">
    <property type="component" value="Unassembled WGS sequence"/>
</dbReference>
<keyword evidence="5" id="KW-1185">Reference proteome</keyword>
<dbReference type="STRING" id="164328.H3GXC7"/>
<dbReference type="VEuPathDB" id="FungiDB:KRP23_12529"/>
<reference evidence="4" key="2">
    <citation type="submission" date="2015-06" db="UniProtKB">
        <authorList>
            <consortium name="EnsemblProtists"/>
        </authorList>
    </citation>
    <scope>IDENTIFICATION</scope>
    <source>
        <strain evidence="4">Pr102</strain>
    </source>
</reference>
<dbReference type="GeneID" id="94218935"/>
<dbReference type="SUPFAM" id="SSF53335">
    <property type="entry name" value="S-adenosyl-L-methionine-dependent methyltransferases"/>
    <property type="match status" value="1"/>
</dbReference>
<dbReference type="PANTHER" id="PTHR43619:SF2">
    <property type="entry name" value="S-ADENOSYL-L-METHIONINE-DEPENDENT METHYLTRANSFERASES SUPERFAMILY PROTEIN"/>
    <property type="match status" value="1"/>
</dbReference>
<dbReference type="HOGENOM" id="CLU_056160_0_0_1"/>
<keyword evidence="3" id="KW-0808">Transferase</keyword>
<dbReference type="VEuPathDB" id="FungiDB:KRP22_12991"/>
<dbReference type="Gene3D" id="3.40.50.150">
    <property type="entry name" value="Vaccinia Virus protein VP39"/>
    <property type="match status" value="1"/>
</dbReference>
<dbReference type="OrthoDB" id="203237at2759"/>
<evidence type="ECO:0000313" key="4">
    <source>
        <dbReference type="EnsemblProtists" id="Phyra82233"/>
    </source>
</evidence>
<dbReference type="EnsemblProtists" id="Phyra82233">
    <property type="protein sequence ID" value="Phyra82233"/>
    <property type="gene ID" value="Phyra82233"/>
</dbReference>
<dbReference type="AlphaFoldDB" id="H3GXC7"/>
<dbReference type="InterPro" id="IPR029063">
    <property type="entry name" value="SAM-dependent_MTases_sf"/>
</dbReference>
<proteinExistence type="inferred from homology"/>
<dbReference type="InterPro" id="IPR011610">
    <property type="entry name" value="SAM_mthyl_Trfase_ML2640-like"/>
</dbReference>
<organism evidence="4 5">
    <name type="scientific">Phytophthora ramorum</name>
    <name type="common">Sudden oak death agent</name>
    <dbReference type="NCBI Taxonomy" id="164328"/>
    <lineage>
        <taxon>Eukaryota</taxon>
        <taxon>Sar</taxon>
        <taxon>Stramenopiles</taxon>
        <taxon>Oomycota</taxon>
        <taxon>Peronosporomycetes</taxon>
        <taxon>Peronosporales</taxon>
        <taxon>Peronosporaceae</taxon>
        <taxon>Phytophthora</taxon>
    </lineage>
</organism>
<accession>H3GXC7</accession>
<dbReference type="InParanoid" id="H3GXC7"/>
<sequence>MDSPASTLFQEDAPQVDDTFAESMGFVTTYLRAVESARQDRLVNDPYAEPLTRKQHHEIKKFMSGLSNEMHPRPENFIALRTRYLDEALAQRDPRVLQVVILGAGLDARAFRLECLRGCHVLEVDKAGEMFDHKSEVMIELHAPLVAQKVDCIVLGLTEGGLEAGLMGRGFNPMVPTFWAMEGLIPYIERPGIVELLTVVDRLSAPGSELWADIPGKFVADPQEWGKRAMKYGEDDPVHGVLSEIRWAVKIQASLGTGADHFGRQWIPMRSPKTKQEVPFFFVAAKKPILTEPKVPKE</sequence>
<protein>
    <recommendedName>
        <fullName evidence="6">O-methyltransferase domain-containing protein</fullName>
    </recommendedName>
</protein>
<dbReference type="RefSeq" id="XP_067739437.1">
    <property type="nucleotide sequence ID" value="XM_067883158.1"/>
</dbReference>
<dbReference type="NCBIfam" id="TIGR00027">
    <property type="entry name" value="mthyl_TIGR00027"/>
    <property type="match status" value="1"/>
</dbReference>
<evidence type="ECO:0000256" key="2">
    <source>
        <dbReference type="ARBA" id="ARBA00022603"/>
    </source>
</evidence>
<evidence type="ECO:0008006" key="6">
    <source>
        <dbReference type="Google" id="ProtNLM"/>
    </source>
</evidence>
<dbReference type="InterPro" id="IPR007213">
    <property type="entry name" value="Ppm1/Ppm2/Tcmp"/>
</dbReference>
<dbReference type="OMA" id="TEHVPDP"/>
<keyword evidence="2" id="KW-0489">Methyltransferase</keyword>
<dbReference type="PANTHER" id="PTHR43619">
    <property type="entry name" value="S-ADENOSYL-L-METHIONINE-DEPENDENT METHYLTRANSFERASE YKTD-RELATED"/>
    <property type="match status" value="1"/>
</dbReference>
<comment type="similarity">
    <text evidence="1">Belongs to the UPF0677 family.</text>
</comment>
<dbReference type="eggNOG" id="ENOG502RXVR">
    <property type="taxonomic scope" value="Eukaryota"/>
</dbReference>
<dbReference type="GO" id="GO:0032259">
    <property type="term" value="P:methylation"/>
    <property type="evidence" value="ECO:0007669"/>
    <property type="project" value="UniProtKB-KW"/>
</dbReference>
<name>H3GXC7_PHYRM</name>